<dbReference type="Gene3D" id="2.60.40.2440">
    <property type="entry name" value="Carbohydrate binding type-21 domain"/>
    <property type="match status" value="1"/>
</dbReference>
<evidence type="ECO:0000256" key="1">
    <source>
        <dbReference type="SAM" id="MobiDB-lite"/>
    </source>
</evidence>
<gene>
    <name evidence="3" type="ORF">DAKH74_029070</name>
</gene>
<feature type="compositionally biased region" description="Basic and acidic residues" evidence="1">
    <location>
        <begin position="312"/>
        <end position="323"/>
    </location>
</feature>
<feature type="compositionally biased region" description="Acidic residues" evidence="1">
    <location>
        <begin position="28"/>
        <end position="37"/>
    </location>
</feature>
<dbReference type="GO" id="GO:0005979">
    <property type="term" value="P:regulation of glycogen biosynthetic process"/>
    <property type="evidence" value="ECO:0007669"/>
    <property type="project" value="TreeGrafter"/>
</dbReference>
<sequence length="563" mass="63374">MYIKADCKKRDLGAKQPGVVRSGKVDGELDPDTDEIGPNDTDASTPRSRRADLHEKLKQLPQVITPKSLRDELDRVQQSKAARRYHVLNGDTNLSSLKFLHKPQRVAHLNEDRFPEDELQRNTDLNKKLTTSNGFPELQPSSVMEERNIESINYVFNNTSNESVIPFPTPVYKKSGELVRSSLKKRSKSLPSTPMVKSHSEDSESGPGKDNPLLLSRSKSVHFDHKTPVKYFSTDESPSLVNTADEQNNSLSFMHKPVNLMDYGLAAEDDNGLLSGLRNMRMNDKFTSLDSLPKSEPKKLRKSKRFQDAIAKEKEKEKEKENTEPNVNSNNGDGKPVSTTSNIISKPAPKIAAASKAFNDSLVDVSESDAQAQNVSSTGATPTRVQKVVGLYNKNFPILSNKNPKSLKLNIFINLSQGKKCFLQELTLHIQARQNLANGVNQQDPNSSVSRYILGKVLVKNVYYDKRVIVRYTWDAWKTASEVEGIWLSNSDSILPGTNMDIFHFLIDDNNSCRDEAAVGHLEFCIQYTTRDDCRREEYWDNNDGGNYKVDVVLRGFTNPFEF</sequence>
<dbReference type="PANTHER" id="PTHR12307:SF36">
    <property type="entry name" value="GLYCOGEN-BINDING SUBUNIT 76A"/>
    <property type="match status" value="1"/>
</dbReference>
<dbReference type="InterPro" id="IPR005036">
    <property type="entry name" value="CBM21_dom"/>
</dbReference>
<dbReference type="EMBL" id="BTGD01000008">
    <property type="protein sequence ID" value="GMM56291.1"/>
    <property type="molecule type" value="Genomic_DNA"/>
</dbReference>
<proteinExistence type="predicted"/>
<keyword evidence="4" id="KW-1185">Reference proteome</keyword>
<feature type="domain" description="CBM21" evidence="2">
    <location>
        <begin position="432"/>
        <end position="551"/>
    </location>
</feature>
<protein>
    <submittedName>
        <fullName evidence="3">Gip2 protein</fullName>
    </submittedName>
</protein>
<accession>A0AAV5RZT6</accession>
<evidence type="ECO:0000259" key="2">
    <source>
        <dbReference type="PROSITE" id="PS51159"/>
    </source>
</evidence>
<evidence type="ECO:0000313" key="4">
    <source>
        <dbReference type="Proteomes" id="UP001377567"/>
    </source>
</evidence>
<dbReference type="GO" id="GO:0000164">
    <property type="term" value="C:protein phosphatase type 1 complex"/>
    <property type="evidence" value="ECO:0007669"/>
    <property type="project" value="TreeGrafter"/>
</dbReference>
<reference evidence="3 4" key="1">
    <citation type="journal article" date="2023" name="Elife">
        <title>Identification of key yeast species and microbe-microbe interactions impacting larval growth of Drosophila in the wild.</title>
        <authorList>
            <person name="Mure A."/>
            <person name="Sugiura Y."/>
            <person name="Maeda R."/>
            <person name="Honda K."/>
            <person name="Sakurai N."/>
            <person name="Takahashi Y."/>
            <person name="Watada M."/>
            <person name="Katoh T."/>
            <person name="Gotoh A."/>
            <person name="Gotoh Y."/>
            <person name="Taniguchi I."/>
            <person name="Nakamura K."/>
            <person name="Hayashi T."/>
            <person name="Katayama T."/>
            <person name="Uemura T."/>
            <person name="Hattori Y."/>
        </authorList>
    </citation>
    <scope>NUCLEOTIDE SEQUENCE [LARGE SCALE GENOMIC DNA]</scope>
    <source>
        <strain evidence="3 4">KH-74</strain>
    </source>
</reference>
<organism evidence="3 4">
    <name type="scientific">Maudiozyma humilis</name>
    <name type="common">Sour dough yeast</name>
    <name type="synonym">Kazachstania humilis</name>
    <dbReference type="NCBI Taxonomy" id="51915"/>
    <lineage>
        <taxon>Eukaryota</taxon>
        <taxon>Fungi</taxon>
        <taxon>Dikarya</taxon>
        <taxon>Ascomycota</taxon>
        <taxon>Saccharomycotina</taxon>
        <taxon>Saccharomycetes</taxon>
        <taxon>Saccharomycetales</taxon>
        <taxon>Saccharomycetaceae</taxon>
        <taxon>Maudiozyma</taxon>
    </lineage>
</organism>
<dbReference type="GO" id="GO:0008157">
    <property type="term" value="F:protein phosphatase 1 binding"/>
    <property type="evidence" value="ECO:0007669"/>
    <property type="project" value="TreeGrafter"/>
</dbReference>
<feature type="compositionally biased region" description="Polar residues" evidence="1">
    <location>
        <begin position="324"/>
        <end position="342"/>
    </location>
</feature>
<dbReference type="Proteomes" id="UP001377567">
    <property type="component" value="Unassembled WGS sequence"/>
</dbReference>
<dbReference type="InterPro" id="IPR038175">
    <property type="entry name" value="CBM21_dom_sf"/>
</dbReference>
<dbReference type="GO" id="GO:2001069">
    <property type="term" value="F:glycogen binding"/>
    <property type="evidence" value="ECO:0007669"/>
    <property type="project" value="TreeGrafter"/>
</dbReference>
<evidence type="ECO:0000313" key="3">
    <source>
        <dbReference type="EMBL" id="GMM56291.1"/>
    </source>
</evidence>
<feature type="region of interest" description="Disordered" evidence="1">
    <location>
        <begin position="183"/>
        <end position="215"/>
    </location>
</feature>
<dbReference type="Pfam" id="PF03370">
    <property type="entry name" value="CBM_21"/>
    <property type="match status" value="1"/>
</dbReference>
<dbReference type="AlphaFoldDB" id="A0AAV5RZT6"/>
<dbReference type="PANTHER" id="PTHR12307">
    <property type="entry name" value="PROTEIN PHOSPHATASE 1 REGULATORY SUBUNIT"/>
    <property type="match status" value="1"/>
</dbReference>
<feature type="region of interest" description="Disordered" evidence="1">
    <location>
        <begin position="17"/>
        <end position="51"/>
    </location>
</feature>
<name>A0AAV5RZT6_MAUHU</name>
<comment type="caution">
    <text evidence="3">The sequence shown here is derived from an EMBL/GenBank/DDBJ whole genome shotgun (WGS) entry which is preliminary data.</text>
</comment>
<dbReference type="PROSITE" id="PS51159">
    <property type="entry name" value="CBM21"/>
    <property type="match status" value="1"/>
</dbReference>
<feature type="region of interest" description="Disordered" evidence="1">
    <location>
        <begin position="287"/>
        <end position="306"/>
    </location>
</feature>
<dbReference type="InterPro" id="IPR050782">
    <property type="entry name" value="PP1_regulatory_subunit_3"/>
</dbReference>
<feature type="region of interest" description="Disordered" evidence="1">
    <location>
        <begin position="312"/>
        <end position="344"/>
    </location>
</feature>